<keyword evidence="2" id="KW-1185">Reference proteome</keyword>
<sequence length="123" mass="13753">MFNGLIFTYLRDNKATAKLKTDGLIDLRTPHGECRGIVSQSIYHSIALTMSNLILLYVACKTPEGVMSRVEACENITALKHLQQNLILYSISCLGLSVKDVFQNEITFHMGPETVKVTRSCFI</sequence>
<organism evidence="1 2">
    <name type="scientific">Glossina palpalis gambiensis</name>
    <dbReference type="NCBI Taxonomy" id="67801"/>
    <lineage>
        <taxon>Eukaryota</taxon>
        <taxon>Metazoa</taxon>
        <taxon>Ecdysozoa</taxon>
        <taxon>Arthropoda</taxon>
        <taxon>Hexapoda</taxon>
        <taxon>Insecta</taxon>
        <taxon>Pterygota</taxon>
        <taxon>Neoptera</taxon>
        <taxon>Endopterygota</taxon>
        <taxon>Diptera</taxon>
        <taxon>Brachycera</taxon>
        <taxon>Muscomorpha</taxon>
        <taxon>Hippoboscoidea</taxon>
        <taxon>Glossinidae</taxon>
        <taxon>Glossina</taxon>
    </lineage>
</organism>
<dbReference type="EMBL" id="JXJN01002705">
    <property type="status" value="NOT_ANNOTATED_CDS"/>
    <property type="molecule type" value="Genomic_DNA"/>
</dbReference>
<dbReference type="AlphaFoldDB" id="A0A1B0AS99"/>
<reference evidence="2" key="1">
    <citation type="submission" date="2015-01" db="EMBL/GenBank/DDBJ databases">
        <authorList>
            <person name="Aksoy S."/>
            <person name="Warren W."/>
            <person name="Wilson R.K."/>
        </authorList>
    </citation>
    <scope>NUCLEOTIDE SEQUENCE [LARGE SCALE GENOMIC DNA]</scope>
    <source>
        <strain evidence="2">IAEA</strain>
    </source>
</reference>
<dbReference type="EnsemblMetazoa" id="GPPI006713-RA">
    <property type="protein sequence ID" value="GPPI006713-PA"/>
    <property type="gene ID" value="GPPI006713"/>
</dbReference>
<reference evidence="1" key="2">
    <citation type="submission" date="2020-05" db="UniProtKB">
        <authorList>
            <consortium name="EnsemblMetazoa"/>
        </authorList>
    </citation>
    <scope>IDENTIFICATION</scope>
    <source>
        <strain evidence="1">IAEA</strain>
    </source>
</reference>
<dbReference type="Proteomes" id="UP000092460">
    <property type="component" value="Unassembled WGS sequence"/>
</dbReference>
<name>A0A1B0AS99_9MUSC</name>
<accession>A0A1B0AS99</accession>
<dbReference type="VEuPathDB" id="VectorBase:GPPI006713"/>
<evidence type="ECO:0000313" key="2">
    <source>
        <dbReference type="Proteomes" id="UP000092460"/>
    </source>
</evidence>
<evidence type="ECO:0000313" key="1">
    <source>
        <dbReference type="EnsemblMetazoa" id="GPPI006713-PA"/>
    </source>
</evidence>
<protein>
    <submittedName>
        <fullName evidence="1">Uncharacterized protein</fullName>
    </submittedName>
</protein>
<proteinExistence type="predicted"/>